<feature type="domain" description="AIG1-type G" evidence="5">
    <location>
        <begin position="1"/>
        <end position="152"/>
    </location>
</feature>
<dbReference type="PANTHER" id="PTHR10903">
    <property type="entry name" value="GTPASE, IMAP FAMILY MEMBER-RELATED"/>
    <property type="match status" value="1"/>
</dbReference>
<evidence type="ECO:0000313" key="8">
    <source>
        <dbReference type="Proteomes" id="UP000663829"/>
    </source>
</evidence>
<feature type="repeat" description="TPR" evidence="4">
    <location>
        <begin position="709"/>
        <end position="742"/>
    </location>
</feature>
<evidence type="ECO:0000259" key="5">
    <source>
        <dbReference type="PROSITE" id="PS51720"/>
    </source>
</evidence>
<dbReference type="AlphaFoldDB" id="A0A814LTE8"/>
<feature type="repeat" description="TPR" evidence="4">
    <location>
        <begin position="748"/>
        <end position="781"/>
    </location>
</feature>
<dbReference type="Gene3D" id="3.40.50.300">
    <property type="entry name" value="P-loop containing nucleotide triphosphate hydrolases"/>
    <property type="match status" value="1"/>
</dbReference>
<dbReference type="InterPro" id="IPR011990">
    <property type="entry name" value="TPR-like_helical_dom_sf"/>
</dbReference>
<accession>A0A814LTE8</accession>
<comment type="caution">
    <text evidence="6">The sequence shown here is derived from an EMBL/GenBank/DDBJ whole genome shotgun (WGS) entry which is preliminary data.</text>
</comment>
<dbReference type="Gene3D" id="1.25.40.10">
    <property type="entry name" value="Tetratricopeptide repeat domain"/>
    <property type="match status" value="2"/>
</dbReference>
<keyword evidence="8" id="KW-1185">Reference proteome</keyword>
<dbReference type="Pfam" id="PF13181">
    <property type="entry name" value="TPR_8"/>
    <property type="match status" value="1"/>
</dbReference>
<dbReference type="GO" id="GO:0005525">
    <property type="term" value="F:GTP binding"/>
    <property type="evidence" value="ECO:0007669"/>
    <property type="project" value="UniProtKB-KW"/>
</dbReference>
<protein>
    <recommendedName>
        <fullName evidence="5">AIG1-type G domain-containing protein</fullName>
    </recommendedName>
</protein>
<dbReference type="EMBL" id="CAJOBC010004683">
    <property type="protein sequence ID" value="CAF3837079.1"/>
    <property type="molecule type" value="Genomic_DNA"/>
</dbReference>
<dbReference type="SMART" id="SM00028">
    <property type="entry name" value="TPR"/>
    <property type="match status" value="4"/>
</dbReference>
<keyword evidence="3" id="KW-0342">GTP-binding</keyword>
<dbReference type="PROSITE" id="PS51720">
    <property type="entry name" value="G_AIG1"/>
    <property type="match status" value="1"/>
</dbReference>
<dbReference type="InterPro" id="IPR045058">
    <property type="entry name" value="GIMA/IAN/Toc"/>
</dbReference>
<dbReference type="SUPFAM" id="SSF48452">
    <property type="entry name" value="TPR-like"/>
    <property type="match status" value="1"/>
</dbReference>
<dbReference type="OrthoDB" id="8954335at2759"/>
<evidence type="ECO:0000256" key="1">
    <source>
        <dbReference type="ARBA" id="ARBA00008535"/>
    </source>
</evidence>
<dbReference type="Pfam" id="PF04548">
    <property type="entry name" value="AIG1"/>
    <property type="match status" value="1"/>
</dbReference>
<dbReference type="Proteomes" id="UP000663829">
    <property type="component" value="Unassembled WGS sequence"/>
</dbReference>
<dbReference type="Pfam" id="PF13424">
    <property type="entry name" value="TPR_12"/>
    <property type="match status" value="1"/>
</dbReference>
<comment type="similarity">
    <text evidence="1">Belongs to the TRAFAC class TrmE-Era-EngA-EngB-Septin-like GTPase superfamily. AIG1/Toc34/Toc159-like paraseptin GTPase family. IAN subfamily.</text>
</comment>
<dbReference type="PANTHER" id="PTHR10903:SF184">
    <property type="entry name" value="GTP-BINDING PROTEIN A"/>
    <property type="match status" value="1"/>
</dbReference>
<dbReference type="InterPro" id="IPR006703">
    <property type="entry name" value="G_AIG1"/>
</dbReference>
<dbReference type="PROSITE" id="PS50005">
    <property type="entry name" value="TPR"/>
    <property type="match status" value="2"/>
</dbReference>
<evidence type="ECO:0000256" key="4">
    <source>
        <dbReference type="PROSITE-ProRule" id="PRU00339"/>
    </source>
</evidence>
<dbReference type="InterPro" id="IPR027417">
    <property type="entry name" value="P-loop_NTPase"/>
</dbReference>
<evidence type="ECO:0000256" key="2">
    <source>
        <dbReference type="ARBA" id="ARBA00022741"/>
    </source>
</evidence>
<organism evidence="6 8">
    <name type="scientific">Didymodactylos carnosus</name>
    <dbReference type="NCBI Taxonomy" id="1234261"/>
    <lineage>
        <taxon>Eukaryota</taxon>
        <taxon>Metazoa</taxon>
        <taxon>Spiralia</taxon>
        <taxon>Gnathifera</taxon>
        <taxon>Rotifera</taxon>
        <taxon>Eurotatoria</taxon>
        <taxon>Bdelloidea</taxon>
        <taxon>Philodinida</taxon>
        <taxon>Philodinidae</taxon>
        <taxon>Didymodactylos</taxon>
    </lineage>
</organism>
<dbReference type="Proteomes" id="UP000681722">
    <property type="component" value="Unassembled WGS sequence"/>
</dbReference>
<evidence type="ECO:0000313" key="6">
    <source>
        <dbReference type="EMBL" id="CAF1069843.1"/>
    </source>
</evidence>
<dbReference type="EMBL" id="CAJNOQ010004683">
    <property type="protein sequence ID" value="CAF1069843.1"/>
    <property type="molecule type" value="Genomic_DNA"/>
</dbReference>
<dbReference type="SUPFAM" id="SSF52540">
    <property type="entry name" value="P-loop containing nucleoside triphosphate hydrolases"/>
    <property type="match status" value="1"/>
</dbReference>
<evidence type="ECO:0000313" key="7">
    <source>
        <dbReference type="EMBL" id="CAF3837079.1"/>
    </source>
</evidence>
<keyword evidence="4" id="KW-0802">TPR repeat</keyword>
<proteinExistence type="inferred from homology"/>
<dbReference type="InterPro" id="IPR019734">
    <property type="entry name" value="TPR_rpt"/>
</dbReference>
<evidence type="ECO:0000256" key="3">
    <source>
        <dbReference type="ARBA" id="ARBA00023134"/>
    </source>
</evidence>
<keyword evidence="2" id="KW-0547">Nucleotide-binding</keyword>
<reference evidence="6" key="1">
    <citation type="submission" date="2021-02" db="EMBL/GenBank/DDBJ databases">
        <authorList>
            <person name="Nowell W R."/>
        </authorList>
    </citation>
    <scope>NUCLEOTIDE SEQUENCE</scope>
</reference>
<gene>
    <name evidence="6" type="ORF">GPM918_LOCUS17216</name>
    <name evidence="7" type="ORF">SRO942_LOCUS17215</name>
</gene>
<sequence>MVVVDTSTFDGTANREEDMFHEIAKVISLTVQGPHVFLIAVPLRHITKDDLTVIEQLSKIFGPDALKYSICVFTHLDCLHQKDMEIDQLLLNSRKILLDLIKCCDGRYIAVANTAAIDEKEATVANLLTLIKSMVNENGEHPNTSKICELVKAAITTLSDERVGRFQTAELDNDGGVHLLPEVQQIIQSFFCTATVPVSGLQIPTKGISEIERILTIIYLDITDSSILIPELIEYTKTFDDPLLCIACITSIRNKNIFFVTSGLFYEYVIPLIHGLPQIVSIYIFEDDRQKEATVRMDKNYFKLSNIFHHKDLLLSKLWKDVLLTIFSVQGDTITNIDTSHTDFFTKVFIGSETIDKLTMKTLSKQQVKFIFFQLLIDAVLRTPTVRTTNNCYAKMLEIYRSQYLKDEREMQIINEFESNYSSEMAIQWYEKNQFLRQSLNIALRTENMSDILHFRYFIADIHRQLVERCLPDCRPFTVYGVEMMQMGELKNIQKNIGEVALIKTFFSGTMSNQTALNAVSTNIDPLYEFVLFEIVIDCTSDTASFSSIQTLGYKENCDILFSPGSIFRIESVAQIPTRRIWHVKLSFTDRQLSKVKGLLERIRNEFPHPLTLMTLGNFFCKVGESDEAMRYYKTLLGVYEFDDDAIEIINYNIGLIYEHKGDYEVALQQYQTGLNRAIQSSSSNEAYTQQQIVDSILKPPLMNSASPAILYFNLGCVSFHKLDYDRALENFEKAYDCLPDDNTIKKVDILNNIGCVYYKRSDFRKARHYFEKAFDRALKILPAENSLITCYLKNISAAVNSASVNN</sequence>
<name>A0A814LTE8_9BILA</name>